<feature type="signal peptide" evidence="2">
    <location>
        <begin position="1"/>
        <end position="34"/>
    </location>
</feature>
<evidence type="ECO:0000313" key="4">
    <source>
        <dbReference type="Proteomes" id="UP000175829"/>
    </source>
</evidence>
<organism evidence="3 4">
    <name type="scientific">Streptomyces qinglanensis</name>
    <dbReference type="NCBI Taxonomy" id="943816"/>
    <lineage>
        <taxon>Bacteria</taxon>
        <taxon>Bacillati</taxon>
        <taxon>Actinomycetota</taxon>
        <taxon>Actinomycetes</taxon>
        <taxon>Kitasatosporales</taxon>
        <taxon>Streptomycetaceae</taxon>
        <taxon>Streptomyces</taxon>
    </lineage>
</organism>
<feature type="region of interest" description="Disordered" evidence="1">
    <location>
        <begin position="38"/>
        <end position="66"/>
    </location>
</feature>
<keyword evidence="2" id="KW-0732">Signal</keyword>
<dbReference type="Proteomes" id="UP000175829">
    <property type="component" value="Unassembled WGS sequence"/>
</dbReference>
<protein>
    <recommendedName>
        <fullName evidence="5">Peptidase inhibitor family I36</fullName>
    </recommendedName>
</protein>
<evidence type="ECO:0000256" key="2">
    <source>
        <dbReference type="SAM" id="SignalP"/>
    </source>
</evidence>
<accession>A0A1E7K1R1</accession>
<evidence type="ECO:0000256" key="1">
    <source>
        <dbReference type="SAM" id="MobiDB-lite"/>
    </source>
</evidence>
<comment type="caution">
    <text evidence="3">The sequence shown here is derived from an EMBL/GenBank/DDBJ whole genome shotgun (WGS) entry which is preliminary data.</text>
</comment>
<dbReference type="RefSeq" id="WP_019356061.1">
    <property type="nucleotide sequence ID" value="NZ_LJGV01000022.1"/>
</dbReference>
<dbReference type="AlphaFoldDB" id="A0A1E7K1R1"/>
<dbReference type="PATRIC" id="fig|943816.4.peg.1064"/>
<feature type="chain" id="PRO_5009196134" description="Peptidase inhibitor family I36" evidence="2">
    <location>
        <begin position="35"/>
        <end position="191"/>
    </location>
</feature>
<proteinExistence type="predicted"/>
<name>A0A1E7K1R1_9ACTN</name>
<feature type="compositionally biased region" description="Low complexity" evidence="1">
    <location>
        <begin position="38"/>
        <end position="62"/>
    </location>
</feature>
<reference evidence="3 4" key="1">
    <citation type="journal article" date="2016" name="Front. Microbiol.">
        <title>Comparative Genomics Analysis of Streptomyces Species Reveals Their Adaptation to the Marine Environment and Their Diversity at the Genomic Level.</title>
        <authorList>
            <person name="Tian X."/>
            <person name="Zhang Z."/>
            <person name="Yang T."/>
            <person name="Chen M."/>
            <person name="Li J."/>
            <person name="Chen F."/>
            <person name="Yang J."/>
            <person name="Li W."/>
            <person name="Zhang B."/>
            <person name="Zhang Z."/>
            <person name="Wu J."/>
            <person name="Zhang C."/>
            <person name="Long L."/>
            <person name="Xiao J."/>
        </authorList>
    </citation>
    <scope>NUCLEOTIDE SEQUENCE [LARGE SCALE GENOMIC DNA]</scope>
    <source>
        <strain evidence="3 4">SCSIO M10379</strain>
    </source>
</reference>
<evidence type="ECO:0008006" key="5">
    <source>
        <dbReference type="Google" id="ProtNLM"/>
    </source>
</evidence>
<sequence length="191" mass="20356">MRTPSAFKGVSPVKGALTAAACAMALLPAGAAQADATAPAPTEARAGSAAASAGLPESAPAADEAGMSADRSAMSAHMCSDAHQIGSTGYIKRKGYTIGSVKQFYSKKCNRNYGYLWVWKSFRDHHRNYATNVGVYDFHAKKLVGLRIWRHTSAAEFWSYPADTVRHCTAARGAVTVPGESKNYAYSSKRC</sequence>
<evidence type="ECO:0000313" key="3">
    <source>
        <dbReference type="EMBL" id="OEU97874.1"/>
    </source>
</evidence>
<dbReference type="EMBL" id="LJGV01000022">
    <property type="protein sequence ID" value="OEU97874.1"/>
    <property type="molecule type" value="Genomic_DNA"/>
</dbReference>
<gene>
    <name evidence="3" type="ORF">AN217_08420</name>
</gene>